<evidence type="ECO:0000256" key="6">
    <source>
        <dbReference type="ARBA" id="ARBA00022679"/>
    </source>
</evidence>
<sequence>MSALTQNATPGVLSLEPYKPGMPLDELQRQLGISDAIKLASNENPLGPSPKVKAALAEAIANQDLALYPDGGGFKLKAAVAKMHGIDPSRVTLGNGSNDMLEFLGRIYLGPGRAAMFSQHAFAVYPIVTQSQSAEAVIVPALPRSHPTMPLGHDLEGFKKLWRDDISIVFIANPNNPTGTWLPAQDIEAFLAFVPKQVIVVLDEAYWEYLDPALRGDVRGWLDKYPNLVVTHTFSKTYGLASLRAGYALSSPEVADLMNRVRQPFNNNSLALLAAEVALADQEHVRKSVALNNSERARLEAELARLGLSWLPSQANFLAIDFGRDAAPIHQALLQKGIIVRPTASYEMPNFLRITIGTPAQNDRLLKALQEILQ</sequence>
<dbReference type="InterPro" id="IPR050106">
    <property type="entry name" value="HistidinolP_aminotransfase"/>
</dbReference>
<name>A0A3N0VA97_9GAMM</name>
<dbReference type="Pfam" id="PF00155">
    <property type="entry name" value="Aminotran_1_2"/>
    <property type="match status" value="1"/>
</dbReference>
<keyword evidence="5 9" id="KW-0032">Aminotransferase</keyword>
<dbReference type="InterPro" id="IPR015422">
    <property type="entry name" value="PyrdxlP-dep_Trfase_small"/>
</dbReference>
<dbReference type="AlphaFoldDB" id="A0A3N0VA97"/>
<dbReference type="CDD" id="cd00609">
    <property type="entry name" value="AAT_like"/>
    <property type="match status" value="1"/>
</dbReference>
<evidence type="ECO:0000256" key="4">
    <source>
        <dbReference type="ARBA" id="ARBA00011738"/>
    </source>
</evidence>
<comment type="catalytic activity">
    <reaction evidence="8 9">
        <text>L-histidinol phosphate + 2-oxoglutarate = 3-(imidazol-4-yl)-2-oxopropyl phosphate + L-glutamate</text>
        <dbReference type="Rhea" id="RHEA:23744"/>
        <dbReference type="ChEBI" id="CHEBI:16810"/>
        <dbReference type="ChEBI" id="CHEBI:29985"/>
        <dbReference type="ChEBI" id="CHEBI:57766"/>
        <dbReference type="ChEBI" id="CHEBI:57980"/>
        <dbReference type="EC" id="2.6.1.9"/>
    </reaction>
</comment>
<protein>
    <recommendedName>
        <fullName evidence="9">Histidinol-phosphate aminotransferase</fullName>
        <ecNumber evidence="9">2.6.1.9</ecNumber>
    </recommendedName>
    <alternativeName>
        <fullName evidence="9">Imidazole acetol-phosphate transaminase</fullName>
    </alternativeName>
</protein>
<comment type="cofactor">
    <cofactor evidence="1 9">
        <name>pyridoxal 5'-phosphate</name>
        <dbReference type="ChEBI" id="CHEBI:597326"/>
    </cofactor>
</comment>
<dbReference type="GO" id="GO:0000105">
    <property type="term" value="P:L-histidine biosynthetic process"/>
    <property type="evidence" value="ECO:0007669"/>
    <property type="project" value="UniProtKB-UniRule"/>
</dbReference>
<feature type="domain" description="Aminotransferase class I/classII large" evidence="10">
    <location>
        <begin position="35"/>
        <end position="369"/>
    </location>
</feature>
<evidence type="ECO:0000256" key="2">
    <source>
        <dbReference type="ARBA" id="ARBA00005011"/>
    </source>
</evidence>
<dbReference type="Gene3D" id="3.90.1150.10">
    <property type="entry name" value="Aspartate Aminotransferase, domain 1"/>
    <property type="match status" value="1"/>
</dbReference>
<accession>A0A3N0VA97</accession>
<keyword evidence="6 9" id="KW-0808">Transferase</keyword>
<keyword evidence="7 9" id="KW-0663">Pyridoxal phosphate</keyword>
<evidence type="ECO:0000313" key="12">
    <source>
        <dbReference type="Proteomes" id="UP000282106"/>
    </source>
</evidence>
<dbReference type="PANTHER" id="PTHR43643:SF3">
    <property type="entry name" value="HISTIDINOL-PHOSPHATE AMINOTRANSFERASE"/>
    <property type="match status" value="1"/>
</dbReference>
<evidence type="ECO:0000256" key="7">
    <source>
        <dbReference type="ARBA" id="ARBA00022898"/>
    </source>
</evidence>
<gene>
    <name evidence="9" type="primary">hisC</name>
    <name evidence="11" type="ORF">ED208_10670</name>
</gene>
<evidence type="ECO:0000256" key="9">
    <source>
        <dbReference type="HAMAP-Rule" id="MF_01023"/>
    </source>
</evidence>
<comment type="pathway">
    <text evidence="2 9">Amino-acid biosynthesis; L-histidine biosynthesis; L-histidine from 5-phospho-alpha-D-ribose 1-diphosphate: step 7/9.</text>
</comment>
<evidence type="ECO:0000256" key="1">
    <source>
        <dbReference type="ARBA" id="ARBA00001933"/>
    </source>
</evidence>
<dbReference type="UniPathway" id="UPA00031">
    <property type="reaction ID" value="UER00012"/>
</dbReference>
<proteinExistence type="inferred from homology"/>
<feature type="modified residue" description="N6-(pyridoxal phosphate)lysine" evidence="9">
    <location>
        <position position="236"/>
    </location>
</feature>
<keyword evidence="12" id="KW-1185">Reference proteome</keyword>
<reference evidence="11 12" key="1">
    <citation type="submission" date="2018-10" db="EMBL/GenBank/DDBJ databases">
        <authorList>
            <person name="Chen W.-M."/>
        </authorList>
    </citation>
    <scope>NUCLEOTIDE SEQUENCE [LARGE SCALE GENOMIC DNA]</scope>
    <source>
        <strain evidence="11 12">THS-13</strain>
    </source>
</reference>
<dbReference type="FunCoup" id="A0A3N0VA97">
    <property type="interactions" value="494"/>
</dbReference>
<dbReference type="InParanoid" id="A0A3N0VA97"/>
<evidence type="ECO:0000256" key="5">
    <source>
        <dbReference type="ARBA" id="ARBA00022576"/>
    </source>
</evidence>
<dbReference type="SUPFAM" id="SSF53383">
    <property type="entry name" value="PLP-dependent transferases"/>
    <property type="match status" value="1"/>
</dbReference>
<dbReference type="HAMAP" id="MF_01023">
    <property type="entry name" value="HisC_aminotrans_2"/>
    <property type="match status" value="1"/>
</dbReference>
<dbReference type="PANTHER" id="PTHR43643">
    <property type="entry name" value="HISTIDINOL-PHOSPHATE AMINOTRANSFERASE 2"/>
    <property type="match status" value="1"/>
</dbReference>
<comment type="caution">
    <text evidence="11">The sequence shown here is derived from an EMBL/GenBank/DDBJ whole genome shotgun (WGS) entry which is preliminary data.</text>
</comment>
<keyword evidence="9" id="KW-0368">Histidine biosynthesis</keyword>
<dbReference type="InterPro" id="IPR004839">
    <property type="entry name" value="Aminotransferase_I/II_large"/>
</dbReference>
<dbReference type="EMBL" id="RJVO01000004">
    <property type="protein sequence ID" value="ROH89582.1"/>
    <property type="molecule type" value="Genomic_DNA"/>
</dbReference>
<dbReference type="NCBIfam" id="TIGR01141">
    <property type="entry name" value="hisC"/>
    <property type="match status" value="1"/>
</dbReference>
<keyword evidence="9" id="KW-0028">Amino-acid biosynthesis</keyword>
<dbReference type="RefSeq" id="WP_123211879.1">
    <property type="nucleotide sequence ID" value="NZ_RJVO01000004.1"/>
</dbReference>
<evidence type="ECO:0000256" key="3">
    <source>
        <dbReference type="ARBA" id="ARBA00007970"/>
    </source>
</evidence>
<comment type="similarity">
    <text evidence="3 9">Belongs to the class-II pyridoxal-phosphate-dependent aminotransferase family. Histidinol-phosphate aminotransferase subfamily.</text>
</comment>
<comment type="subunit">
    <text evidence="4 9">Homodimer.</text>
</comment>
<organism evidence="11 12">
    <name type="scientific">Stagnimonas aquatica</name>
    <dbReference type="NCBI Taxonomy" id="2689987"/>
    <lineage>
        <taxon>Bacteria</taxon>
        <taxon>Pseudomonadati</taxon>
        <taxon>Pseudomonadota</taxon>
        <taxon>Gammaproteobacteria</taxon>
        <taxon>Nevskiales</taxon>
        <taxon>Nevskiaceae</taxon>
        <taxon>Stagnimonas</taxon>
    </lineage>
</organism>
<dbReference type="GO" id="GO:0004400">
    <property type="term" value="F:histidinol-phosphate transaminase activity"/>
    <property type="evidence" value="ECO:0007669"/>
    <property type="project" value="UniProtKB-UniRule"/>
</dbReference>
<dbReference type="EC" id="2.6.1.9" evidence="9"/>
<dbReference type="Gene3D" id="3.40.640.10">
    <property type="entry name" value="Type I PLP-dependent aspartate aminotransferase-like (Major domain)"/>
    <property type="match status" value="1"/>
</dbReference>
<dbReference type="InterPro" id="IPR015424">
    <property type="entry name" value="PyrdxlP-dep_Trfase"/>
</dbReference>
<dbReference type="InterPro" id="IPR005861">
    <property type="entry name" value="HisP_aminotrans"/>
</dbReference>
<evidence type="ECO:0000256" key="8">
    <source>
        <dbReference type="ARBA" id="ARBA00047481"/>
    </source>
</evidence>
<dbReference type="InterPro" id="IPR015421">
    <property type="entry name" value="PyrdxlP-dep_Trfase_major"/>
</dbReference>
<evidence type="ECO:0000313" key="11">
    <source>
        <dbReference type="EMBL" id="ROH89582.1"/>
    </source>
</evidence>
<evidence type="ECO:0000259" key="10">
    <source>
        <dbReference type="Pfam" id="PF00155"/>
    </source>
</evidence>
<dbReference type="GO" id="GO:0030170">
    <property type="term" value="F:pyridoxal phosphate binding"/>
    <property type="evidence" value="ECO:0007669"/>
    <property type="project" value="InterPro"/>
</dbReference>
<dbReference type="Proteomes" id="UP000282106">
    <property type="component" value="Unassembled WGS sequence"/>
</dbReference>